<feature type="region of interest" description="Disordered" evidence="1">
    <location>
        <begin position="819"/>
        <end position="916"/>
    </location>
</feature>
<evidence type="ECO:0000313" key="3">
    <source>
        <dbReference type="Proteomes" id="UP001498398"/>
    </source>
</evidence>
<proteinExistence type="predicted"/>
<sequence>MKTKQNRLSLTDEEAELAWPEIPLPVDESEYPWLNGNANFNPNRVKDSYWLEMQKTQWSQLQSQKRLPARPELPLEPTLESAFKSVKIRQYEHLVPEKDRPDNYQKKIRQYFVNRKRDIVHDSSSSQTPVPLFMLASAEGGPEAASAFSLFEQSVKDAVNEETNQWRQMNGLDHTHHVGIYKNLLSRKWASLSEEERSRYLAEATVIKKQQSASDNIYKNQIQTSDFIKATMLRAIGHGAGQIGNTSFYLLMAYRNEKDEIQTQVHFSGANFTDYLGAQAQGQLEQQWADFVGRNVHRNKLTLAKQQFKQNDTGRFLLASSEDFSQSQRGPAAYLQFLRDFLCVSWEHDVPGAQPMSWESLIQRPKMYLRPEVHRNQFLADIESRHSRLYTFAEYIIGFQSEYPTDSIFNFLTSSDCEDSMFPLDPLLCPSSLSPFPSDPAAELSVSSMTPNDSWGPLSVFQSTPALTISPMASMTSFPSPVQAMPTVSRSVLQTSSVSAPALSNSPMPSFPSPAQTIPYSASQTSSASTLASPTPSFPSPAQTIPYSASQTSSASTLAQAMPTVSRSVLQTSSVSAPALSNSPTPSFLSPVQTIPYSALQTSSASTLASPTPSFPSSAQTMPYSASQTSSASTLAQAMPTVSRSVLQTSSVSAPALSNSPTPSFLSPAQTIPYSASQTSSASTLASTLFPMSSFPQTMSHFVPQTPPASAPLSAFPPVISTPSHETPSPGSQTSPVLPSFLDIPSTTQSSSDLTSGDFERPFPSMLHVDASPDAELIESTSEQDSEQSSSSASLRIKIPPLSQKSVIDASIDNVVDHPTSSVCTDADEDEVSTTTRRGQKRKLDEVTSELSKMPADGKRLKGVNDSVNQADGDVGEDLEIVGTVNEGHRVSSRIRKAKDPNADNKHTGSPAHKRR</sequence>
<evidence type="ECO:0000256" key="1">
    <source>
        <dbReference type="SAM" id="MobiDB-lite"/>
    </source>
</evidence>
<feature type="region of interest" description="Disordered" evidence="1">
    <location>
        <begin position="705"/>
        <end position="767"/>
    </location>
</feature>
<reference evidence="2 3" key="1">
    <citation type="submission" date="2024-01" db="EMBL/GenBank/DDBJ databases">
        <title>A draft genome for the cacao thread blight pathogen Marasmiellus scandens.</title>
        <authorList>
            <person name="Baruah I.K."/>
            <person name="Leung J."/>
            <person name="Bukari Y."/>
            <person name="Amoako-Attah I."/>
            <person name="Meinhardt L.W."/>
            <person name="Bailey B.A."/>
            <person name="Cohen S.P."/>
        </authorList>
    </citation>
    <scope>NUCLEOTIDE SEQUENCE [LARGE SCALE GENOMIC DNA]</scope>
    <source>
        <strain evidence="2 3">GH-19</strain>
    </source>
</reference>
<protein>
    <recommendedName>
        <fullName evidence="4">HMG box domain-containing protein</fullName>
    </recommendedName>
</protein>
<gene>
    <name evidence="2" type="ORF">VKT23_014158</name>
</gene>
<feature type="compositionally biased region" description="Low complexity" evidence="1">
    <location>
        <begin position="521"/>
        <end position="549"/>
    </location>
</feature>
<evidence type="ECO:0000313" key="2">
    <source>
        <dbReference type="EMBL" id="KAK7447449.1"/>
    </source>
</evidence>
<feature type="compositionally biased region" description="Polar residues" evidence="1">
    <location>
        <begin position="503"/>
        <end position="520"/>
    </location>
</feature>
<feature type="region of interest" description="Disordered" evidence="1">
    <location>
        <begin position="503"/>
        <end position="549"/>
    </location>
</feature>
<keyword evidence="3" id="KW-1185">Reference proteome</keyword>
<dbReference type="Proteomes" id="UP001498398">
    <property type="component" value="Unassembled WGS sequence"/>
</dbReference>
<feature type="compositionally biased region" description="Polar residues" evidence="1">
    <location>
        <begin position="745"/>
        <end position="755"/>
    </location>
</feature>
<feature type="region of interest" description="Disordered" evidence="1">
    <location>
        <begin position="778"/>
        <end position="797"/>
    </location>
</feature>
<feature type="region of interest" description="Disordered" evidence="1">
    <location>
        <begin position="606"/>
        <end position="626"/>
    </location>
</feature>
<dbReference type="CDD" id="cd00084">
    <property type="entry name" value="HMG-box_SF"/>
    <property type="match status" value="1"/>
</dbReference>
<feature type="compositionally biased region" description="Polar residues" evidence="1">
    <location>
        <begin position="721"/>
        <end position="737"/>
    </location>
</feature>
<comment type="caution">
    <text evidence="2">The sequence shown here is derived from an EMBL/GenBank/DDBJ whole genome shotgun (WGS) entry which is preliminary data.</text>
</comment>
<organism evidence="2 3">
    <name type="scientific">Marasmiellus scandens</name>
    <dbReference type="NCBI Taxonomy" id="2682957"/>
    <lineage>
        <taxon>Eukaryota</taxon>
        <taxon>Fungi</taxon>
        <taxon>Dikarya</taxon>
        <taxon>Basidiomycota</taxon>
        <taxon>Agaricomycotina</taxon>
        <taxon>Agaricomycetes</taxon>
        <taxon>Agaricomycetidae</taxon>
        <taxon>Agaricales</taxon>
        <taxon>Marasmiineae</taxon>
        <taxon>Omphalotaceae</taxon>
        <taxon>Marasmiellus</taxon>
    </lineage>
</organism>
<evidence type="ECO:0008006" key="4">
    <source>
        <dbReference type="Google" id="ProtNLM"/>
    </source>
</evidence>
<feature type="compositionally biased region" description="Basic and acidic residues" evidence="1">
    <location>
        <begin position="898"/>
        <end position="907"/>
    </location>
</feature>
<name>A0ABR1J4Z8_9AGAR</name>
<dbReference type="EMBL" id="JBANRG010000041">
    <property type="protein sequence ID" value="KAK7447449.1"/>
    <property type="molecule type" value="Genomic_DNA"/>
</dbReference>
<accession>A0ABR1J4Z8</accession>
<feature type="compositionally biased region" description="Low complexity" evidence="1">
    <location>
        <begin position="779"/>
        <end position="794"/>
    </location>
</feature>